<evidence type="ECO:0000313" key="3">
    <source>
        <dbReference type="EMBL" id="PZF97278.1"/>
    </source>
</evidence>
<comment type="caution">
    <text evidence="3">The sequence shown here is derived from an EMBL/GenBank/DDBJ whole genome shotgun (WGS) entry which is preliminary data.</text>
</comment>
<evidence type="ECO:0000256" key="1">
    <source>
        <dbReference type="SAM" id="MobiDB-lite"/>
    </source>
</evidence>
<gene>
    <name evidence="3" type="ORF">C1I93_12245</name>
</gene>
<keyword evidence="2" id="KW-1133">Transmembrane helix</keyword>
<feature type="compositionally biased region" description="Gly residues" evidence="1">
    <location>
        <begin position="377"/>
        <end position="386"/>
    </location>
</feature>
<feature type="compositionally biased region" description="Pro residues" evidence="1">
    <location>
        <begin position="115"/>
        <end position="139"/>
    </location>
</feature>
<dbReference type="PRINTS" id="PR01217">
    <property type="entry name" value="PRICHEXTENSN"/>
</dbReference>
<dbReference type="AlphaFoldDB" id="A0A2W2D0I3"/>
<feature type="region of interest" description="Disordered" evidence="1">
    <location>
        <begin position="342"/>
        <end position="386"/>
    </location>
</feature>
<proteinExistence type="predicted"/>
<dbReference type="Proteomes" id="UP000248627">
    <property type="component" value="Unassembled WGS sequence"/>
</dbReference>
<accession>A0A2W2D0I3</accession>
<feature type="compositionally biased region" description="Gly residues" evidence="1">
    <location>
        <begin position="343"/>
        <end position="354"/>
    </location>
</feature>
<reference evidence="3 4" key="1">
    <citation type="submission" date="2018-01" db="EMBL/GenBank/DDBJ databases">
        <title>Draft genome sequence of Jishengella endophytica.</title>
        <authorList>
            <person name="Sahin N."/>
            <person name="Ay H."/>
            <person name="Saygin H."/>
        </authorList>
    </citation>
    <scope>NUCLEOTIDE SEQUENCE [LARGE SCALE GENOMIC DNA]</scope>
    <source>
        <strain evidence="3 4">DSM 45430</strain>
    </source>
</reference>
<evidence type="ECO:0000256" key="2">
    <source>
        <dbReference type="SAM" id="Phobius"/>
    </source>
</evidence>
<dbReference type="OrthoDB" id="3405477at2"/>
<sequence length="386" mass="38766">MVRRHGRLSPRAADRRRTGPLLAAVLAVGLATGVAVAPGWAATGVAVTPDWAATAGPDGHSGEWEALDPPGEPPGDPEEPTSPPPATVEPPGETSPPPSPSPPAPSVTTGVPTPSGGPPTTTRPPLPTYAPPSPPPTTTPMPTGSPSRPVEVRADSGGITLRADEVALDVDGGAGLNVRLGNSGPVDAQGRVEVVLPAGVTVPAPPADCVIVDPTRTRCDLGSVSAGRTEELRLPVTATPSARRAAPLAGVVIGQLEPRDGPSRRVRLDLRITAAEAEPAVVPPPGALDVPSALPAGAASAEAPATTWSPGWLIALAALPVLIALILVTVSLRRRMAVPDAGLGVGSAQPGGAGPEPEGGIWFRPQRPARRVSGDLDYGGPGESPQ</sequence>
<protein>
    <submittedName>
        <fullName evidence="3">Uncharacterized protein</fullName>
    </submittedName>
</protein>
<keyword evidence="2" id="KW-0472">Membrane</keyword>
<dbReference type="RefSeq" id="WP_146603481.1">
    <property type="nucleotide sequence ID" value="NZ_AP023358.1"/>
</dbReference>
<name>A0A2W2D0I3_9ACTN</name>
<feature type="region of interest" description="Disordered" evidence="1">
    <location>
        <begin position="51"/>
        <end position="152"/>
    </location>
</feature>
<keyword evidence="2" id="KW-0812">Transmembrane</keyword>
<evidence type="ECO:0000313" key="4">
    <source>
        <dbReference type="Proteomes" id="UP000248627"/>
    </source>
</evidence>
<keyword evidence="4" id="KW-1185">Reference proteome</keyword>
<dbReference type="EMBL" id="POTX01000064">
    <property type="protein sequence ID" value="PZF97278.1"/>
    <property type="molecule type" value="Genomic_DNA"/>
</dbReference>
<feature type="compositionally biased region" description="Low complexity" evidence="1">
    <location>
        <begin position="140"/>
        <end position="149"/>
    </location>
</feature>
<feature type="transmembrane region" description="Helical" evidence="2">
    <location>
        <begin position="312"/>
        <end position="332"/>
    </location>
</feature>
<organism evidence="3 4">
    <name type="scientific">Micromonospora endophytica</name>
    <dbReference type="NCBI Taxonomy" id="515350"/>
    <lineage>
        <taxon>Bacteria</taxon>
        <taxon>Bacillati</taxon>
        <taxon>Actinomycetota</taxon>
        <taxon>Actinomycetes</taxon>
        <taxon>Micromonosporales</taxon>
        <taxon>Micromonosporaceae</taxon>
        <taxon>Micromonospora</taxon>
    </lineage>
</organism>
<feature type="compositionally biased region" description="Pro residues" evidence="1">
    <location>
        <begin position="70"/>
        <end position="105"/>
    </location>
</feature>